<evidence type="ECO:0000256" key="1">
    <source>
        <dbReference type="SAM" id="MobiDB-lite"/>
    </source>
</evidence>
<dbReference type="EMBL" id="LN891139">
    <property type="protein sequence ID" value="CUS08340.1"/>
    <property type="molecule type" value="Genomic_DNA"/>
</dbReference>
<feature type="region of interest" description="Disordered" evidence="1">
    <location>
        <begin position="26"/>
        <end position="47"/>
    </location>
</feature>
<reference evidence="2" key="1">
    <citation type="submission" date="2015-10" db="EMBL/GenBank/DDBJ databases">
        <authorList>
            <person name="Regsiter A."/>
            <person name="william w."/>
        </authorList>
    </citation>
    <scope>NUCLEOTIDE SEQUENCE</scope>
    <source>
        <strain evidence="2">Montdore</strain>
    </source>
</reference>
<protein>
    <submittedName>
        <fullName evidence="2">Uncharacterized protein</fullName>
    </submittedName>
</protein>
<organism evidence="2 3">
    <name type="scientific">Tuber aestivum</name>
    <name type="common">summer truffle</name>
    <dbReference type="NCBI Taxonomy" id="59557"/>
    <lineage>
        <taxon>Eukaryota</taxon>
        <taxon>Fungi</taxon>
        <taxon>Dikarya</taxon>
        <taxon>Ascomycota</taxon>
        <taxon>Pezizomycotina</taxon>
        <taxon>Pezizomycetes</taxon>
        <taxon>Pezizales</taxon>
        <taxon>Tuberaceae</taxon>
        <taxon>Tuber</taxon>
    </lineage>
</organism>
<sequence length="47" mass="4529">MILSSGETSGCATGCGSFPSSPIPMRSDKASRGAGVCGHSLVGSDIG</sequence>
<evidence type="ECO:0000313" key="2">
    <source>
        <dbReference type="EMBL" id="CUS08340.1"/>
    </source>
</evidence>
<keyword evidence="3" id="KW-1185">Reference proteome</keyword>
<proteinExistence type="predicted"/>
<name>A0A292PPC5_9PEZI</name>
<dbReference type="AlphaFoldDB" id="A0A292PPC5"/>
<evidence type="ECO:0000313" key="3">
    <source>
        <dbReference type="Proteomes" id="UP001412239"/>
    </source>
</evidence>
<dbReference type="Proteomes" id="UP001412239">
    <property type="component" value="Unassembled WGS sequence"/>
</dbReference>
<gene>
    <name evidence="2" type="ORF">GSTUAT00007583001</name>
</gene>
<feature type="non-terminal residue" evidence="2">
    <location>
        <position position="47"/>
    </location>
</feature>
<accession>A0A292PPC5</accession>